<protein>
    <submittedName>
        <fullName evidence="2">25941_t:CDS:1</fullName>
    </submittedName>
</protein>
<keyword evidence="1" id="KW-0732">Signal</keyword>
<dbReference type="AlphaFoldDB" id="A0A9N9DJI6"/>
<dbReference type="Proteomes" id="UP000789405">
    <property type="component" value="Unassembled WGS sequence"/>
</dbReference>
<reference evidence="2" key="1">
    <citation type="submission" date="2021-06" db="EMBL/GenBank/DDBJ databases">
        <authorList>
            <person name="Kallberg Y."/>
            <person name="Tangrot J."/>
            <person name="Rosling A."/>
        </authorList>
    </citation>
    <scope>NUCLEOTIDE SEQUENCE</scope>
    <source>
        <strain evidence="2">MA453B</strain>
    </source>
</reference>
<name>A0A9N9DJI6_9GLOM</name>
<dbReference type="EMBL" id="CAJVPY010005217">
    <property type="protein sequence ID" value="CAG8638077.1"/>
    <property type="molecule type" value="Genomic_DNA"/>
</dbReference>
<proteinExistence type="predicted"/>
<keyword evidence="3" id="KW-1185">Reference proteome</keyword>
<organism evidence="2 3">
    <name type="scientific">Dentiscutata erythropus</name>
    <dbReference type="NCBI Taxonomy" id="1348616"/>
    <lineage>
        <taxon>Eukaryota</taxon>
        <taxon>Fungi</taxon>
        <taxon>Fungi incertae sedis</taxon>
        <taxon>Mucoromycota</taxon>
        <taxon>Glomeromycotina</taxon>
        <taxon>Glomeromycetes</taxon>
        <taxon>Diversisporales</taxon>
        <taxon>Gigasporaceae</taxon>
        <taxon>Dentiscutata</taxon>
    </lineage>
</organism>
<accession>A0A9N9DJI6</accession>
<gene>
    <name evidence="2" type="ORF">DERYTH_LOCUS9502</name>
</gene>
<evidence type="ECO:0000313" key="2">
    <source>
        <dbReference type="EMBL" id="CAG8638077.1"/>
    </source>
</evidence>
<sequence length="62" mass="6779">MKLCICICFIELLEAPSTEIGVNMIQILVADTKRDQITTAVSIDQATTNMSIDQATTDMSID</sequence>
<evidence type="ECO:0000256" key="1">
    <source>
        <dbReference type="SAM" id="SignalP"/>
    </source>
</evidence>
<feature type="chain" id="PRO_5040305390" evidence="1">
    <location>
        <begin position="16"/>
        <end position="62"/>
    </location>
</feature>
<comment type="caution">
    <text evidence="2">The sequence shown here is derived from an EMBL/GenBank/DDBJ whole genome shotgun (WGS) entry which is preliminary data.</text>
</comment>
<evidence type="ECO:0000313" key="3">
    <source>
        <dbReference type="Proteomes" id="UP000789405"/>
    </source>
</evidence>
<feature type="signal peptide" evidence="1">
    <location>
        <begin position="1"/>
        <end position="15"/>
    </location>
</feature>